<sequence>MILLYGLCNGAAGYDPEGRNYAKLLAPEGRNYPKLLANVGEDLMNTAHSDDGYGDLSHGKP</sequence>
<proteinExistence type="predicted"/>
<protein>
    <submittedName>
        <fullName evidence="1">Uncharacterized protein</fullName>
    </submittedName>
</protein>
<organism evidence="1 2">
    <name type="scientific">Citrus x changshan-huyou</name>
    <dbReference type="NCBI Taxonomy" id="2935761"/>
    <lineage>
        <taxon>Eukaryota</taxon>
        <taxon>Viridiplantae</taxon>
        <taxon>Streptophyta</taxon>
        <taxon>Embryophyta</taxon>
        <taxon>Tracheophyta</taxon>
        <taxon>Spermatophyta</taxon>
        <taxon>Magnoliopsida</taxon>
        <taxon>eudicotyledons</taxon>
        <taxon>Gunneridae</taxon>
        <taxon>Pentapetalae</taxon>
        <taxon>rosids</taxon>
        <taxon>malvids</taxon>
        <taxon>Sapindales</taxon>
        <taxon>Rutaceae</taxon>
        <taxon>Aurantioideae</taxon>
        <taxon>Citrus</taxon>
    </lineage>
</organism>
<dbReference type="Proteomes" id="UP001428341">
    <property type="component" value="Unassembled WGS sequence"/>
</dbReference>
<accession>A0AAP0Q9A6</accession>
<evidence type="ECO:0000313" key="2">
    <source>
        <dbReference type="Proteomes" id="UP001428341"/>
    </source>
</evidence>
<name>A0AAP0Q9A6_9ROSI</name>
<dbReference type="EMBL" id="JBCGBO010000025">
    <property type="protein sequence ID" value="KAK9174829.1"/>
    <property type="molecule type" value="Genomic_DNA"/>
</dbReference>
<evidence type="ECO:0000313" key="1">
    <source>
        <dbReference type="EMBL" id="KAK9174829.1"/>
    </source>
</evidence>
<keyword evidence="2" id="KW-1185">Reference proteome</keyword>
<comment type="caution">
    <text evidence="1">The sequence shown here is derived from an EMBL/GenBank/DDBJ whole genome shotgun (WGS) entry which is preliminary data.</text>
</comment>
<gene>
    <name evidence="1" type="ORF">WN944_026833</name>
</gene>
<dbReference type="AlphaFoldDB" id="A0AAP0Q9A6"/>
<reference evidence="1 2" key="1">
    <citation type="submission" date="2024-05" db="EMBL/GenBank/DDBJ databases">
        <title>Haplotype-resolved chromosome-level genome assembly of Huyou (Citrus changshanensis).</title>
        <authorList>
            <person name="Miao C."/>
            <person name="Chen W."/>
            <person name="Wu Y."/>
            <person name="Wang L."/>
            <person name="Zhao S."/>
            <person name="Grierson D."/>
            <person name="Xu C."/>
            <person name="Chen K."/>
        </authorList>
    </citation>
    <scope>NUCLEOTIDE SEQUENCE [LARGE SCALE GENOMIC DNA]</scope>
    <source>
        <strain evidence="1">01-14</strain>
        <tissue evidence="1">Leaf</tissue>
    </source>
</reference>